<feature type="region of interest" description="Disordered" evidence="1">
    <location>
        <begin position="228"/>
        <end position="250"/>
    </location>
</feature>
<feature type="region of interest" description="Disordered" evidence="1">
    <location>
        <begin position="17"/>
        <end position="46"/>
    </location>
</feature>
<organism evidence="2 3">
    <name type="scientific">Triparma strigata</name>
    <dbReference type="NCBI Taxonomy" id="1606541"/>
    <lineage>
        <taxon>Eukaryota</taxon>
        <taxon>Sar</taxon>
        <taxon>Stramenopiles</taxon>
        <taxon>Ochrophyta</taxon>
        <taxon>Bolidophyceae</taxon>
        <taxon>Parmales</taxon>
        <taxon>Triparmaceae</taxon>
        <taxon>Triparma</taxon>
    </lineage>
</organism>
<protein>
    <submittedName>
        <fullName evidence="2">Uncharacterized protein</fullName>
    </submittedName>
</protein>
<feature type="compositionally biased region" description="Pro residues" evidence="1">
    <location>
        <begin position="25"/>
        <end position="41"/>
    </location>
</feature>
<gene>
    <name evidence="2" type="ORF">TrST_g11862</name>
</gene>
<sequence length="648" mass="70566">MLWTERLLALSKTLNDSSELSDSLIPPPPPQNSTSPQPPAASPLDADSASFSDMLASWVADPPDVASEVDLPNQVWEVIAPAVSAALADRDFRLSREHAKHFNRTSTSSQLDQIKLIQPPTYTSEWLSGATLLLEVTKLLPPLDHHDFAQELLGMTVPAGGGLNKVPGCAVLAIYMVASSLEALASHPSPARRPKRLLSMIENSITLTFQTLFPLDYLESDAGSSASSFGIKEGDESGDESDSSDSAPSSLESLLQGTFLTLSVRILKATSALSKHLPPPSTSKSDLLLVGLLTQCFAKLPACSLSSLPSLTTQLLSISHALRVDHKDILLHPRRTLHYRAARQMADPDCDPYDDCLEADFQNSSSSSDDENAKPSASVPAPPSPLLSTVPFTTLPNWSPTGIALFAESVVSRNLLPCVYEPSTVWELGFPHVQVLLQWGEENPNPESSIQAQTMRERTVTGLKLAEAVIEKIPPNSLTLTDSSALTRTKAPVMLMLNAVMNYRDLSRQIQDVVLSICTRLVASNKTTFFEDLTSRAPLPLKALLLNLSKKGAEADTSIDCRKIFTPFIEDMSSTSAEDLEKLLTNRECYCEAAIYLCQNQADEQNKALVESTKQFREALSEELKKPPPSSDGKWQLQILIDALDRII</sequence>
<keyword evidence="3" id="KW-1185">Reference proteome</keyword>
<feature type="region of interest" description="Disordered" evidence="1">
    <location>
        <begin position="361"/>
        <end position="385"/>
    </location>
</feature>
<proteinExistence type="predicted"/>
<dbReference type="Proteomes" id="UP001165085">
    <property type="component" value="Unassembled WGS sequence"/>
</dbReference>
<accession>A0A9W7EKC4</accession>
<evidence type="ECO:0000313" key="2">
    <source>
        <dbReference type="EMBL" id="GMH81035.1"/>
    </source>
</evidence>
<dbReference type="OrthoDB" id="198788at2759"/>
<name>A0A9W7EKC4_9STRA</name>
<reference evidence="3" key="1">
    <citation type="journal article" date="2023" name="Commun. Biol.">
        <title>Genome analysis of Parmales, the sister group of diatoms, reveals the evolutionary specialization of diatoms from phago-mixotrophs to photoautotrophs.</title>
        <authorList>
            <person name="Ban H."/>
            <person name="Sato S."/>
            <person name="Yoshikawa S."/>
            <person name="Yamada K."/>
            <person name="Nakamura Y."/>
            <person name="Ichinomiya M."/>
            <person name="Sato N."/>
            <person name="Blanc-Mathieu R."/>
            <person name="Endo H."/>
            <person name="Kuwata A."/>
            <person name="Ogata H."/>
        </authorList>
    </citation>
    <scope>NUCLEOTIDE SEQUENCE [LARGE SCALE GENOMIC DNA]</scope>
    <source>
        <strain evidence="3">NIES 3701</strain>
    </source>
</reference>
<dbReference type="AlphaFoldDB" id="A0A9W7EKC4"/>
<comment type="caution">
    <text evidence="2">The sequence shown here is derived from an EMBL/GenBank/DDBJ whole genome shotgun (WGS) entry which is preliminary data.</text>
</comment>
<evidence type="ECO:0000256" key="1">
    <source>
        <dbReference type="SAM" id="MobiDB-lite"/>
    </source>
</evidence>
<dbReference type="EMBL" id="BRXY01000253">
    <property type="protein sequence ID" value="GMH81035.1"/>
    <property type="molecule type" value="Genomic_DNA"/>
</dbReference>
<evidence type="ECO:0000313" key="3">
    <source>
        <dbReference type="Proteomes" id="UP001165085"/>
    </source>
</evidence>